<protein>
    <submittedName>
        <fullName evidence="2">Uncharacterized protein</fullName>
    </submittedName>
</protein>
<dbReference type="Proteomes" id="UP000681526">
    <property type="component" value="Unassembled WGS sequence"/>
</dbReference>
<evidence type="ECO:0000256" key="1">
    <source>
        <dbReference type="SAM" id="MobiDB-lite"/>
    </source>
</evidence>
<keyword evidence="3" id="KW-1185">Reference proteome</keyword>
<organism evidence="2 3">
    <name type="scientific">Thermobacillus xylanilyticus</name>
    <dbReference type="NCBI Taxonomy" id="76633"/>
    <lineage>
        <taxon>Bacteria</taxon>
        <taxon>Bacillati</taxon>
        <taxon>Bacillota</taxon>
        <taxon>Bacilli</taxon>
        <taxon>Bacillales</taxon>
        <taxon>Paenibacillaceae</taxon>
        <taxon>Thermobacillus</taxon>
    </lineage>
</organism>
<dbReference type="EMBL" id="CAJRAY010000005">
    <property type="protein sequence ID" value="CAG5076962.1"/>
    <property type="molecule type" value="Genomic_DNA"/>
</dbReference>
<comment type="caution">
    <text evidence="2">The sequence shown here is derived from an EMBL/GenBank/DDBJ whole genome shotgun (WGS) entry which is preliminary data.</text>
</comment>
<gene>
    <name evidence="2" type="primary">txxe 136</name>
    <name evidence="2" type="ORF">TXXE_00975</name>
</gene>
<proteinExistence type="predicted"/>
<accession>A0ABN7RL36</accession>
<evidence type="ECO:0000313" key="3">
    <source>
        <dbReference type="Proteomes" id="UP000681526"/>
    </source>
</evidence>
<reference evidence="2 3" key="1">
    <citation type="submission" date="2021-04" db="EMBL/GenBank/DDBJ databases">
        <authorList>
            <person name="Rakotoarivonina H."/>
        </authorList>
    </citation>
    <scope>NUCLEOTIDE SEQUENCE [LARGE SCALE GENOMIC DNA]</scope>
    <source>
        <strain evidence="2 3">XE</strain>
    </source>
</reference>
<name>A0ABN7RL36_THEXY</name>
<feature type="region of interest" description="Disordered" evidence="1">
    <location>
        <begin position="1"/>
        <end position="48"/>
    </location>
</feature>
<feature type="compositionally biased region" description="Basic and acidic residues" evidence="1">
    <location>
        <begin position="39"/>
        <end position="48"/>
    </location>
</feature>
<evidence type="ECO:0000313" key="2">
    <source>
        <dbReference type="EMBL" id="CAG5076962.1"/>
    </source>
</evidence>
<sequence>MTEQPPAAARRKAGAESCGSVRRSRRHRSNSPGSGRIDTGAERTAARG</sequence>